<sequence length="244" mass="27495">MNATVLFTGGKDSVYALHKAAEAGYRIVVLSSIIPLYRYSMLYHQPYFNILQAQSQSLGIPLETIGVSEGEMEIDALRMLLTRVRDRYGVKVVVSGAIASNYQRKRFEQVVGELGLELYTPLWGRNPYKYLGELLENGIRFIIMSITSMGIPLEILGREIEAEDVERLIKLARKYGFDPSFEGGDAETIVVDSPLFKYRLLIAGEKKILSEYEGYYEPSAVRLVKKPTSTSQHRPLSFQQGSPV</sequence>
<dbReference type="PIRSF" id="PIRSF039123">
    <property type="entry name" value="Diphthamide_synthase"/>
    <property type="match status" value="1"/>
</dbReference>
<dbReference type="InterPro" id="IPR014729">
    <property type="entry name" value="Rossmann-like_a/b/a_fold"/>
</dbReference>
<organism evidence="2 3">
    <name type="scientific">Desulfurococcus mucosus (strain ATCC 35584 / DSM 2162 / JCM 9187 / O7/1)</name>
    <dbReference type="NCBI Taxonomy" id="765177"/>
    <lineage>
        <taxon>Archaea</taxon>
        <taxon>Thermoproteota</taxon>
        <taxon>Thermoprotei</taxon>
        <taxon>Desulfurococcales</taxon>
        <taxon>Desulfurococcaceae</taxon>
        <taxon>Desulfurococcus</taxon>
    </lineage>
</organism>
<reference evidence="2 3" key="2">
    <citation type="journal article" date="2011" name="Stand. Genomic Sci.">
        <title>Complete genome sequence of Desulfurococcus mucosus type strain (O7/1).</title>
        <authorList>
            <person name="Wirth R."/>
            <person name="Chertkov O."/>
            <person name="Held B."/>
            <person name="Lapidus A."/>
            <person name="Nolan M."/>
            <person name="Lucas S."/>
            <person name="Hammon N."/>
            <person name="Deshpande S."/>
            <person name="Cheng J.F."/>
            <person name="Tapia R."/>
            <person name="Han C."/>
            <person name="Goodwin L."/>
            <person name="Pitluck S."/>
            <person name="Liolios K."/>
            <person name="Ioanna P."/>
            <person name="Ivanova N."/>
            <person name="Mavromatis K."/>
            <person name="Mikhailova N."/>
            <person name="Pati A."/>
            <person name="Chen A."/>
            <person name="Palaniappan K."/>
            <person name="Land M."/>
            <person name="Hauser L."/>
            <person name="Chang Y.J."/>
            <person name="Jeffries C.D."/>
            <person name="Bilek Y."/>
            <person name="Hader T."/>
            <person name="Rohde M."/>
            <person name="Spring S."/>
            <person name="Sikorski J."/>
            <person name="Goker M."/>
            <person name="Woyke T."/>
            <person name="Bristow J."/>
            <person name="Eisen J.A."/>
            <person name="Markowitz V."/>
            <person name="Hugenholtz P."/>
            <person name="Kyrpides N.C."/>
            <person name="Klenk H.P."/>
        </authorList>
    </citation>
    <scope>NUCLEOTIDE SEQUENCE [LARGE SCALE GENOMIC DNA]</scope>
    <source>
        <strain evidence="3">ATCC 35584 / DSM 2162 / JCM 9187 / O7/1</strain>
    </source>
</reference>
<dbReference type="Gene3D" id="3.40.50.620">
    <property type="entry name" value="HUPs"/>
    <property type="match status" value="1"/>
</dbReference>
<dbReference type="InterPro" id="IPR030662">
    <property type="entry name" value="DPH6/MJ0570"/>
</dbReference>
<feature type="domain" description="Diphthamide synthase" evidence="1">
    <location>
        <begin position="1"/>
        <end position="217"/>
    </location>
</feature>
<dbReference type="KEGG" id="dmu:Desmu_0079"/>
<dbReference type="EMBL" id="CP002363">
    <property type="protein sequence ID" value="ADV64398.1"/>
    <property type="molecule type" value="Genomic_DNA"/>
</dbReference>
<dbReference type="Gene3D" id="3.90.1490.10">
    <property type="entry name" value="putative n-type atp pyrophosphatase, domain 2"/>
    <property type="match status" value="1"/>
</dbReference>
<dbReference type="SUPFAM" id="SSF52402">
    <property type="entry name" value="Adenine nucleotide alpha hydrolases-like"/>
    <property type="match status" value="1"/>
</dbReference>
<dbReference type="HOGENOM" id="CLU_010289_0_2_2"/>
<dbReference type="Pfam" id="PF01902">
    <property type="entry name" value="Diphthami_syn_2"/>
    <property type="match status" value="1"/>
</dbReference>
<dbReference type="InterPro" id="IPR002761">
    <property type="entry name" value="Diphthami_syn_dom"/>
</dbReference>
<dbReference type="RefSeq" id="WP_013561620.1">
    <property type="nucleotide sequence ID" value="NC_014961.1"/>
</dbReference>
<dbReference type="NCBIfam" id="TIGR00290">
    <property type="entry name" value="MJ0570_dom"/>
    <property type="match status" value="1"/>
</dbReference>
<evidence type="ECO:0000259" key="1">
    <source>
        <dbReference type="Pfam" id="PF01902"/>
    </source>
</evidence>
<dbReference type="GeneID" id="10152763"/>
<reference evidence="3" key="1">
    <citation type="submission" date="2010-11" db="EMBL/GenBank/DDBJ databases">
        <title>The complete genome of Desulfurococcus mucosus DSM 2162.</title>
        <authorList>
            <consortium name="US DOE Joint Genome Institute (JGI-PGF)"/>
            <person name="Lucas S."/>
            <person name="Copeland A."/>
            <person name="Lapidus A."/>
            <person name="Bruce D."/>
            <person name="Goodwin L."/>
            <person name="Pitluck S."/>
            <person name="Kyrpides N."/>
            <person name="Mavromatis K."/>
            <person name="Pagani I."/>
            <person name="Ivanova N."/>
            <person name="Ovchinnikova G."/>
            <person name="Chertkov O."/>
            <person name="Held B."/>
            <person name="Brettin T."/>
            <person name="Detter J.C."/>
            <person name="Tapia R."/>
            <person name="Han C."/>
            <person name="Land M."/>
            <person name="Hauser L."/>
            <person name="Markowitz V."/>
            <person name="Cheng J.-F."/>
            <person name="Hugenholtz P."/>
            <person name="Woyke T."/>
            <person name="Wu D."/>
            <person name="Wirth R."/>
            <person name="Bilek Y."/>
            <person name="Hader T."/>
            <person name="Klenk H.-P."/>
            <person name="Eisen J.A."/>
        </authorList>
    </citation>
    <scope>NUCLEOTIDE SEQUENCE [LARGE SCALE GENOMIC DNA]</scope>
    <source>
        <strain evidence="3">ATCC 35584 / DSM 2162 / JCM 9187 / O7/1</strain>
    </source>
</reference>
<dbReference type="CDD" id="cd01994">
    <property type="entry name" value="AANH_PF0828-like"/>
    <property type="match status" value="1"/>
</dbReference>
<dbReference type="Proteomes" id="UP000001068">
    <property type="component" value="Chromosome"/>
</dbReference>
<dbReference type="eggNOG" id="arCOG00035">
    <property type="taxonomic scope" value="Archaea"/>
</dbReference>
<name>E8RAI8_DESM0</name>
<keyword evidence="3" id="KW-1185">Reference proteome</keyword>
<gene>
    <name evidence="2" type="ordered locus">Desmu_0079</name>
</gene>
<evidence type="ECO:0000313" key="3">
    <source>
        <dbReference type="Proteomes" id="UP000001068"/>
    </source>
</evidence>
<dbReference type="PANTHER" id="PTHR12196">
    <property type="entry name" value="DOMAIN OF UNKNOWN FUNCTION 71 DUF71 -CONTAINING PROTEIN"/>
    <property type="match status" value="1"/>
</dbReference>
<accession>E8RAI8</accession>
<dbReference type="NCBIfam" id="TIGR03679">
    <property type="entry name" value="arCOG00187"/>
    <property type="match status" value="1"/>
</dbReference>
<dbReference type="AlphaFoldDB" id="E8RAI8"/>
<dbReference type="GO" id="GO:0017183">
    <property type="term" value="P:protein histidyl modification to diphthamide"/>
    <property type="evidence" value="ECO:0007669"/>
    <property type="project" value="TreeGrafter"/>
</dbReference>
<dbReference type="PANTHER" id="PTHR12196:SF2">
    <property type="entry name" value="DIPHTHINE--AMMONIA LIGASE"/>
    <property type="match status" value="1"/>
</dbReference>
<evidence type="ECO:0000313" key="2">
    <source>
        <dbReference type="EMBL" id="ADV64398.1"/>
    </source>
</evidence>
<protein>
    <submittedName>
        <fullName evidence="2">ATP binding protein</fullName>
    </submittedName>
</protein>
<dbReference type="InterPro" id="IPR022427">
    <property type="entry name" value="MJ0570_ATP-bd"/>
</dbReference>
<dbReference type="GO" id="GO:0017178">
    <property type="term" value="F:diphthine-ammonia ligase activity"/>
    <property type="evidence" value="ECO:0007669"/>
    <property type="project" value="TreeGrafter"/>
</dbReference>
<dbReference type="OrthoDB" id="372052at2157"/>
<dbReference type="STRING" id="765177.Desmu_0079"/>
<proteinExistence type="predicted"/>